<evidence type="ECO:0000313" key="1">
    <source>
        <dbReference type="EMBL" id="MEA3570736.1"/>
    </source>
</evidence>
<evidence type="ECO:0000313" key="2">
    <source>
        <dbReference type="Proteomes" id="UP001292216"/>
    </source>
</evidence>
<reference evidence="1 2" key="1">
    <citation type="submission" date="2023-12" db="EMBL/GenBank/DDBJ databases">
        <title>Whole genome sequencing of Paenibacillus phoenicis isolated from the Phoenix Mars Lander spacecraft assembly facility.</title>
        <authorList>
            <person name="Garcia A."/>
            <person name="Venkateswaran K."/>
        </authorList>
    </citation>
    <scope>NUCLEOTIDE SEQUENCE [LARGE SCALE GENOMIC DNA]</scope>
    <source>
        <strain evidence="1 2">3PO2SA</strain>
    </source>
</reference>
<sequence>MENNKKVFVPDDKGNKKQGIDLGHYTHIRAYHACRPIDMESYFSEGIKPFNVEEMRQIATATFGISVNTVMDYDPTLQPSDSKHVYFSLFKKELLGESGHYLCWGSEYLAAIAAQLDKDIYGKYHDMLSSTGIPTIFVCDVPLELLPQWQIDDISEHYDPHDSNSACWISERLKPEYIVAHEHPSKIYNPVQRSQYINKQTHCKWCVPVQK</sequence>
<dbReference type="RefSeq" id="WP_127575687.1">
    <property type="nucleotide sequence ID" value="NZ_CBCSKM010000018.1"/>
</dbReference>
<organism evidence="1 2">
    <name type="scientific">Paenibacillus phoenicis</name>
    <dbReference type="NCBI Taxonomy" id="554117"/>
    <lineage>
        <taxon>Bacteria</taxon>
        <taxon>Bacillati</taxon>
        <taxon>Bacillota</taxon>
        <taxon>Bacilli</taxon>
        <taxon>Bacillales</taxon>
        <taxon>Paenibacillaceae</taxon>
        <taxon>Paenibacillus</taxon>
    </lineage>
</organism>
<accession>A0ABU5PLC6</accession>
<dbReference type="EMBL" id="JAYERP010000001">
    <property type="protein sequence ID" value="MEA3570736.1"/>
    <property type="molecule type" value="Genomic_DNA"/>
</dbReference>
<proteinExistence type="predicted"/>
<comment type="caution">
    <text evidence="1">The sequence shown here is derived from an EMBL/GenBank/DDBJ whole genome shotgun (WGS) entry which is preliminary data.</text>
</comment>
<protein>
    <submittedName>
        <fullName evidence="1">Uncharacterized protein</fullName>
    </submittedName>
</protein>
<dbReference type="Proteomes" id="UP001292216">
    <property type="component" value="Unassembled WGS sequence"/>
</dbReference>
<gene>
    <name evidence="1" type="ORF">U9M73_12070</name>
</gene>
<keyword evidence="2" id="KW-1185">Reference proteome</keyword>
<name>A0ABU5PLC6_9BACL</name>